<organism evidence="2 3">
    <name type="scientific">Myotis brandtii</name>
    <name type="common">Brandt's bat</name>
    <dbReference type="NCBI Taxonomy" id="109478"/>
    <lineage>
        <taxon>Eukaryota</taxon>
        <taxon>Metazoa</taxon>
        <taxon>Chordata</taxon>
        <taxon>Craniata</taxon>
        <taxon>Vertebrata</taxon>
        <taxon>Euteleostomi</taxon>
        <taxon>Mammalia</taxon>
        <taxon>Eutheria</taxon>
        <taxon>Laurasiatheria</taxon>
        <taxon>Chiroptera</taxon>
        <taxon>Yangochiroptera</taxon>
        <taxon>Vespertilionidae</taxon>
        <taxon>Myotis</taxon>
    </lineage>
</organism>
<reference evidence="2 3" key="1">
    <citation type="journal article" date="2013" name="Nat. Commun.">
        <title>Genome analysis reveals insights into physiology and longevity of the Brandt's bat Myotis brandtii.</title>
        <authorList>
            <person name="Seim I."/>
            <person name="Fang X."/>
            <person name="Xiong Z."/>
            <person name="Lobanov A.V."/>
            <person name="Huang Z."/>
            <person name="Ma S."/>
            <person name="Feng Y."/>
            <person name="Turanov A.A."/>
            <person name="Zhu Y."/>
            <person name="Lenz T.L."/>
            <person name="Gerashchenko M.V."/>
            <person name="Fan D."/>
            <person name="Hee Yim S."/>
            <person name="Yao X."/>
            <person name="Jordan D."/>
            <person name="Xiong Y."/>
            <person name="Ma Y."/>
            <person name="Lyapunov A.N."/>
            <person name="Chen G."/>
            <person name="Kulakova O.I."/>
            <person name="Sun Y."/>
            <person name="Lee S.G."/>
            <person name="Bronson R.T."/>
            <person name="Moskalev A.A."/>
            <person name="Sunyaev S.R."/>
            <person name="Zhang G."/>
            <person name="Krogh A."/>
            <person name="Wang J."/>
            <person name="Gladyshev V.N."/>
        </authorList>
    </citation>
    <scope>NUCLEOTIDE SEQUENCE [LARGE SCALE GENOMIC DNA]</scope>
</reference>
<feature type="region of interest" description="Disordered" evidence="1">
    <location>
        <begin position="75"/>
        <end position="101"/>
    </location>
</feature>
<name>S7MGL0_MYOBR</name>
<dbReference type="EMBL" id="KE161231">
    <property type="protein sequence ID" value="EPQ02475.1"/>
    <property type="molecule type" value="Genomic_DNA"/>
</dbReference>
<dbReference type="Proteomes" id="UP000052978">
    <property type="component" value="Unassembled WGS sequence"/>
</dbReference>
<gene>
    <name evidence="2" type="ORF">D623_10010028</name>
</gene>
<sequence>MEQDVPGRPLSAKANSCLLLQLRELWVAIHSRQFPTCTPALPPCPPPPGCPFGVKADLRLEVRTTKKCPRAQVSLEKQTRGATGLAEQKETKETHGVSCPRWLSGATPAACTPSEPLLDGGNREGALQLLQQLPGGAAGPEAPPTG</sequence>
<evidence type="ECO:0000313" key="2">
    <source>
        <dbReference type="EMBL" id="EPQ02475.1"/>
    </source>
</evidence>
<protein>
    <submittedName>
        <fullName evidence="2">Uncharacterized protein</fullName>
    </submittedName>
</protein>
<accession>S7MGL0</accession>
<evidence type="ECO:0000256" key="1">
    <source>
        <dbReference type="SAM" id="MobiDB-lite"/>
    </source>
</evidence>
<evidence type="ECO:0000313" key="3">
    <source>
        <dbReference type="Proteomes" id="UP000052978"/>
    </source>
</evidence>
<dbReference type="AlphaFoldDB" id="S7MGL0"/>
<proteinExistence type="predicted"/>
<keyword evidence="3" id="KW-1185">Reference proteome</keyword>